<dbReference type="EMBL" id="MFLA01000012">
    <property type="protein sequence ID" value="OGG60226.1"/>
    <property type="molecule type" value="Genomic_DNA"/>
</dbReference>
<keyword evidence="1" id="KW-1133">Transmembrane helix</keyword>
<name>A0A1F6DFS6_9BACT</name>
<evidence type="ECO:0000313" key="3">
    <source>
        <dbReference type="Proteomes" id="UP000176377"/>
    </source>
</evidence>
<evidence type="ECO:0000256" key="1">
    <source>
        <dbReference type="SAM" id="Phobius"/>
    </source>
</evidence>
<protein>
    <submittedName>
        <fullName evidence="2">Uncharacterized protein</fullName>
    </submittedName>
</protein>
<proteinExistence type="predicted"/>
<evidence type="ECO:0000313" key="2">
    <source>
        <dbReference type="EMBL" id="OGG60226.1"/>
    </source>
</evidence>
<accession>A0A1F6DFS6</accession>
<organism evidence="2 3">
    <name type="scientific">Candidatus Kaiserbacteria bacterium RIFCSPHIGHO2_01_FULL_56_24</name>
    <dbReference type="NCBI Taxonomy" id="1798487"/>
    <lineage>
        <taxon>Bacteria</taxon>
        <taxon>Candidatus Kaiseribacteriota</taxon>
    </lineage>
</organism>
<keyword evidence="1" id="KW-0472">Membrane</keyword>
<gene>
    <name evidence="2" type="ORF">A2765_00315</name>
</gene>
<dbReference type="Proteomes" id="UP000176377">
    <property type="component" value="Unassembled WGS sequence"/>
</dbReference>
<comment type="caution">
    <text evidence="2">The sequence shown here is derived from an EMBL/GenBank/DDBJ whole genome shotgun (WGS) entry which is preliminary data.</text>
</comment>
<sequence>MARFLLLVARDRVGLFDHLTGALSGDDKEGIQVMLDRREEAPRDAHNPERRQADRSDVSNILRSHGIALVRLQDMSSSSNAVVSPAQKKGVFDRAACLLTRDEIYRPTISHVLTMTFIGVLLLVTYQATEYFAPHSINPANRPFDFAIFRALTLIELFAAVILIALAGVVAIGSALASAWWRLRDVWRPPKR</sequence>
<dbReference type="AlphaFoldDB" id="A0A1F6DFS6"/>
<reference evidence="2 3" key="1">
    <citation type="journal article" date="2016" name="Nat. Commun.">
        <title>Thousands of microbial genomes shed light on interconnected biogeochemical processes in an aquifer system.</title>
        <authorList>
            <person name="Anantharaman K."/>
            <person name="Brown C.T."/>
            <person name="Hug L.A."/>
            <person name="Sharon I."/>
            <person name="Castelle C.J."/>
            <person name="Probst A.J."/>
            <person name="Thomas B.C."/>
            <person name="Singh A."/>
            <person name="Wilkins M.J."/>
            <person name="Karaoz U."/>
            <person name="Brodie E.L."/>
            <person name="Williams K.H."/>
            <person name="Hubbard S.S."/>
            <person name="Banfield J.F."/>
        </authorList>
    </citation>
    <scope>NUCLEOTIDE SEQUENCE [LARGE SCALE GENOMIC DNA]</scope>
</reference>
<keyword evidence="1" id="KW-0812">Transmembrane</keyword>
<feature type="transmembrane region" description="Helical" evidence="1">
    <location>
        <begin position="109"/>
        <end position="128"/>
    </location>
</feature>
<feature type="transmembrane region" description="Helical" evidence="1">
    <location>
        <begin position="148"/>
        <end position="181"/>
    </location>
</feature>